<evidence type="ECO:0000313" key="3">
    <source>
        <dbReference type="EMBL" id="VEU33839.1"/>
    </source>
</evidence>
<feature type="transmembrane region" description="Helical" evidence="2">
    <location>
        <begin position="342"/>
        <end position="365"/>
    </location>
</feature>
<gene>
    <name evidence="3" type="ORF">PSNMU_V1.4_AUG-EV-PASAV3_0005290</name>
</gene>
<feature type="compositionally biased region" description="Basic and acidic residues" evidence="1">
    <location>
        <begin position="153"/>
        <end position="171"/>
    </location>
</feature>
<dbReference type="AlphaFoldDB" id="A0A448YVQ6"/>
<dbReference type="EMBL" id="CAACVS010000010">
    <property type="protein sequence ID" value="VEU33839.1"/>
    <property type="molecule type" value="Genomic_DNA"/>
</dbReference>
<keyword evidence="2" id="KW-0812">Transmembrane</keyword>
<feature type="region of interest" description="Disordered" evidence="1">
    <location>
        <begin position="458"/>
        <end position="528"/>
    </location>
</feature>
<name>A0A448YVQ6_9STRA</name>
<accession>A0A448YVQ6</accession>
<keyword evidence="2" id="KW-1133">Transmembrane helix</keyword>
<feature type="region of interest" description="Disordered" evidence="1">
    <location>
        <begin position="373"/>
        <end position="424"/>
    </location>
</feature>
<protein>
    <submittedName>
        <fullName evidence="3">Uncharacterized protein</fullName>
    </submittedName>
</protein>
<feature type="region of interest" description="Disordered" evidence="1">
    <location>
        <begin position="129"/>
        <end position="171"/>
    </location>
</feature>
<evidence type="ECO:0000256" key="2">
    <source>
        <dbReference type="SAM" id="Phobius"/>
    </source>
</evidence>
<evidence type="ECO:0000256" key="1">
    <source>
        <dbReference type="SAM" id="MobiDB-lite"/>
    </source>
</evidence>
<feature type="region of interest" description="Disordered" evidence="1">
    <location>
        <begin position="51"/>
        <end position="117"/>
    </location>
</feature>
<keyword evidence="4" id="KW-1185">Reference proteome</keyword>
<proteinExistence type="predicted"/>
<dbReference type="Proteomes" id="UP000291116">
    <property type="component" value="Unassembled WGS sequence"/>
</dbReference>
<reference evidence="3 4" key="1">
    <citation type="submission" date="2019-01" db="EMBL/GenBank/DDBJ databases">
        <authorList>
            <person name="Ferrante I. M."/>
        </authorList>
    </citation>
    <scope>NUCLEOTIDE SEQUENCE [LARGE SCALE GENOMIC DNA]</scope>
    <source>
        <strain evidence="3 4">B856</strain>
    </source>
</reference>
<organism evidence="3 4">
    <name type="scientific">Pseudo-nitzschia multistriata</name>
    <dbReference type="NCBI Taxonomy" id="183589"/>
    <lineage>
        <taxon>Eukaryota</taxon>
        <taxon>Sar</taxon>
        <taxon>Stramenopiles</taxon>
        <taxon>Ochrophyta</taxon>
        <taxon>Bacillariophyta</taxon>
        <taxon>Bacillariophyceae</taxon>
        <taxon>Bacillariophycidae</taxon>
        <taxon>Bacillariales</taxon>
        <taxon>Bacillariaceae</taxon>
        <taxon>Pseudo-nitzschia</taxon>
    </lineage>
</organism>
<feature type="compositionally biased region" description="Polar residues" evidence="1">
    <location>
        <begin position="97"/>
        <end position="107"/>
    </location>
</feature>
<evidence type="ECO:0000313" key="4">
    <source>
        <dbReference type="Proteomes" id="UP000291116"/>
    </source>
</evidence>
<feature type="compositionally biased region" description="Polar residues" evidence="1">
    <location>
        <begin position="76"/>
        <end position="86"/>
    </location>
</feature>
<keyword evidence="2" id="KW-0472">Membrane</keyword>
<sequence length="528" mass="57898">MRLLLATHRSSPPFVVSPRKILDFVVVVTAIASALCSVPITPARGVRVGARDRAAGTRIGPRSGPTNEREPHRSSFSESPTTTVPQSDGPGPGARNRTPSTMPSPLRSSYGAVPPTRYFHRGRILKTADDLPKSSATMNPTRLGDVRFGSNKGDSDSNDEKDPKEDREHVSCKDLQDEATFRYGSDPSRDCVWVAEYPIRRCRKIDPIRNQKTRVFCPLTCHKECRVVDKIIDDFVNNNNVTGGINGTDVDTHSAAPSGTPTVSFFPSEDASLVPTAIDEGVNDVVEEDVFDPSLSPSTLPTTYMPSPGLFATAAPTVEDDKRNVSLVTSNNREQTFGTTKWILLGVFMVLVLGILVGTAAAQCFRCSSKRRTRRRRIQPNSNKERAPNFRRRKKKDRADGRQQQQEQSPPVRTTDRGGGSIGSTDSCSCYLQDDYGVEVDYDVHDCWSVSVVSVLPPPPVEDVDLGSEPPGEEGQSEHRRPPVEDVDLGSEPPGEEGQSEHRRPPVEDVDLGSEPIGFETRGRMCSF</sequence>
<feature type="transmembrane region" description="Helical" evidence="2">
    <location>
        <begin position="21"/>
        <end position="40"/>
    </location>
</feature>